<reference evidence="1 2" key="1">
    <citation type="journal article" date="2014" name="BMC Genomics">
        <title>Unusual genome complexity in Lactobacillus salivarius JCM1046.</title>
        <authorList>
            <person name="Raftis E.J."/>
            <person name="Forde B.M."/>
            <person name="Claesson M.J."/>
            <person name="O'Toole P.W."/>
        </authorList>
    </citation>
    <scope>NUCLEOTIDE SEQUENCE [LARGE SCALE GENOMIC DNA]</scope>
    <source>
        <strain evidence="1 2">JCM1046</strain>
        <plasmid evidence="1 2">pMP1046B</plasmid>
    </source>
</reference>
<dbReference type="KEGG" id="lsj:LSJ_3018"/>
<gene>
    <name evidence="1" type="ORF">LSJ_3018</name>
</gene>
<dbReference type="EMBL" id="CP007648">
    <property type="protein sequence ID" value="AIR11638.1"/>
    <property type="molecule type" value="Genomic_DNA"/>
</dbReference>
<dbReference type="AlphaFoldDB" id="A0A089QIH7"/>
<accession>A0A089QIH7</accession>
<evidence type="ECO:0000313" key="2">
    <source>
        <dbReference type="Proteomes" id="UP000029488"/>
    </source>
</evidence>
<organism evidence="1 2">
    <name type="scientific">Ligilactobacillus salivarius</name>
    <dbReference type="NCBI Taxonomy" id="1624"/>
    <lineage>
        <taxon>Bacteria</taxon>
        <taxon>Bacillati</taxon>
        <taxon>Bacillota</taxon>
        <taxon>Bacilli</taxon>
        <taxon>Lactobacillales</taxon>
        <taxon>Lactobacillaceae</taxon>
        <taxon>Ligilactobacillus</taxon>
    </lineage>
</organism>
<name>A0A089QIH7_9LACO</name>
<sequence length="33" mass="3934">MLVIQEKKVSFKVDVIHTIHNFDFIVGRYQSIK</sequence>
<geneLocation type="plasmid" evidence="1 2">
    <name>pMP1046B</name>
</geneLocation>
<protein>
    <submittedName>
        <fullName evidence="1">Uncharacterized protein</fullName>
    </submittedName>
</protein>
<keyword evidence="1" id="KW-0614">Plasmid</keyword>
<evidence type="ECO:0000313" key="1">
    <source>
        <dbReference type="EMBL" id="AIR11638.1"/>
    </source>
</evidence>
<dbReference type="Proteomes" id="UP000029488">
    <property type="component" value="Plasmid pMP1046B"/>
</dbReference>
<proteinExistence type="predicted"/>